<dbReference type="AlphaFoldDB" id="A0A1I1DEK3"/>
<dbReference type="STRING" id="927664.SAMN05421780_101165"/>
<dbReference type="EMBL" id="FOLE01000001">
    <property type="protein sequence ID" value="SFB73341.1"/>
    <property type="molecule type" value="Genomic_DNA"/>
</dbReference>
<accession>A0A1I1DEK3</accession>
<keyword evidence="1" id="KW-0812">Transmembrane</keyword>
<dbReference type="RefSeq" id="WP_091505825.1">
    <property type="nucleotide sequence ID" value="NZ_FOLE01000001.1"/>
</dbReference>
<evidence type="ECO:0000256" key="1">
    <source>
        <dbReference type="SAM" id="Phobius"/>
    </source>
</evidence>
<gene>
    <name evidence="2" type="ORF">SAMN05421780_101165</name>
</gene>
<organism evidence="2 3">
    <name type="scientific">Flexibacter flexilis DSM 6793</name>
    <dbReference type="NCBI Taxonomy" id="927664"/>
    <lineage>
        <taxon>Bacteria</taxon>
        <taxon>Pseudomonadati</taxon>
        <taxon>Bacteroidota</taxon>
        <taxon>Cytophagia</taxon>
        <taxon>Cytophagales</taxon>
        <taxon>Flexibacteraceae</taxon>
        <taxon>Flexibacter</taxon>
    </lineage>
</organism>
<keyword evidence="1" id="KW-1133">Transmembrane helix</keyword>
<evidence type="ECO:0000313" key="3">
    <source>
        <dbReference type="Proteomes" id="UP000199514"/>
    </source>
</evidence>
<sequence>MKTASIPEGKSVVLFDGVCNFCNSSVNFIIDHDPAQHFVFTALQEPVGQQILQDFGLRTEDFDSIVLVKNGKIYQKSSAALQIARGLSGLWPLFFGFWIIPSFVRDVFYDILARNRYRWFGRQESCRMPTPELRARFLK</sequence>
<dbReference type="InterPro" id="IPR052927">
    <property type="entry name" value="DCC_oxidoreductase"/>
</dbReference>
<dbReference type="InterPro" id="IPR007263">
    <property type="entry name" value="DCC1-like"/>
</dbReference>
<dbReference type="PANTHER" id="PTHR33639:SF2">
    <property type="entry name" value="DUF393 DOMAIN-CONTAINING PROTEIN"/>
    <property type="match status" value="1"/>
</dbReference>
<reference evidence="2 3" key="1">
    <citation type="submission" date="2016-10" db="EMBL/GenBank/DDBJ databases">
        <authorList>
            <person name="de Groot N.N."/>
        </authorList>
    </citation>
    <scope>NUCLEOTIDE SEQUENCE [LARGE SCALE GENOMIC DNA]</scope>
    <source>
        <strain evidence="2 3">DSM 6793</strain>
    </source>
</reference>
<keyword evidence="1" id="KW-0472">Membrane</keyword>
<protein>
    <submittedName>
        <fullName evidence="2">Predicted thiol-disulfide oxidoreductase YuxK, DCC family</fullName>
    </submittedName>
</protein>
<proteinExistence type="predicted"/>
<dbReference type="PANTHER" id="PTHR33639">
    <property type="entry name" value="THIOL-DISULFIDE OXIDOREDUCTASE DCC"/>
    <property type="match status" value="1"/>
</dbReference>
<dbReference type="Pfam" id="PF04134">
    <property type="entry name" value="DCC1-like"/>
    <property type="match status" value="1"/>
</dbReference>
<dbReference type="GO" id="GO:0015035">
    <property type="term" value="F:protein-disulfide reductase activity"/>
    <property type="evidence" value="ECO:0007669"/>
    <property type="project" value="InterPro"/>
</dbReference>
<feature type="transmembrane region" description="Helical" evidence="1">
    <location>
        <begin position="79"/>
        <end position="100"/>
    </location>
</feature>
<keyword evidence="3" id="KW-1185">Reference proteome</keyword>
<dbReference type="Proteomes" id="UP000199514">
    <property type="component" value="Unassembled WGS sequence"/>
</dbReference>
<dbReference type="OrthoDB" id="9785438at2"/>
<name>A0A1I1DEK3_9BACT</name>
<evidence type="ECO:0000313" key="2">
    <source>
        <dbReference type="EMBL" id="SFB73341.1"/>
    </source>
</evidence>